<evidence type="ECO:0000313" key="1">
    <source>
        <dbReference type="EMBL" id="THF74853.1"/>
    </source>
</evidence>
<dbReference type="EMBL" id="SSOB01000037">
    <property type="protein sequence ID" value="THF74853.1"/>
    <property type="molecule type" value="Genomic_DNA"/>
</dbReference>
<protein>
    <submittedName>
        <fullName evidence="1">Uncharacterized protein</fullName>
    </submittedName>
</protein>
<comment type="caution">
    <text evidence="1">The sequence shown here is derived from an EMBL/GenBank/DDBJ whole genome shotgun (WGS) entry which is preliminary data.</text>
</comment>
<name>A0A4V3WE48_9BACL</name>
<sequence length="172" mass="18165">MIGFGTEKLLELLIPLGAGAKTATAAEKAESAAVKADGLIDDLSVAGKSGGAAVEGAETVVGNKSVVNAMSSNAAKYESNLAYDCSEIAEDLAYAAGGKGEIITIKSSTKYGTINVTEYGETKIFDYHTVYFDGKYVYDPRFSNRPVPIDEYMNSIKKLNDGNVSVSTQILK</sequence>
<reference evidence="1 2" key="1">
    <citation type="submission" date="2019-04" db="EMBL/GenBank/DDBJ databases">
        <title>Cohnella sp. nov. isolated from preserved vegetables.</title>
        <authorList>
            <person name="Lin S.-Y."/>
            <person name="Hung M.-H."/>
            <person name="Young C.-C."/>
        </authorList>
    </citation>
    <scope>NUCLEOTIDE SEQUENCE [LARGE SCALE GENOMIC DNA]</scope>
    <source>
        <strain evidence="1 2">CC-MHH1044</strain>
    </source>
</reference>
<gene>
    <name evidence="1" type="ORF">E6C55_24025</name>
</gene>
<proteinExistence type="predicted"/>
<accession>A0A4V3WE48</accession>
<dbReference type="Proteomes" id="UP000310636">
    <property type="component" value="Unassembled WGS sequence"/>
</dbReference>
<evidence type="ECO:0000313" key="2">
    <source>
        <dbReference type="Proteomes" id="UP000310636"/>
    </source>
</evidence>
<dbReference type="OrthoDB" id="95423at2"/>
<organism evidence="1 2">
    <name type="scientific">Cohnella fermenti</name>
    <dbReference type="NCBI Taxonomy" id="2565925"/>
    <lineage>
        <taxon>Bacteria</taxon>
        <taxon>Bacillati</taxon>
        <taxon>Bacillota</taxon>
        <taxon>Bacilli</taxon>
        <taxon>Bacillales</taxon>
        <taxon>Paenibacillaceae</taxon>
        <taxon>Cohnella</taxon>
    </lineage>
</organism>
<dbReference type="AlphaFoldDB" id="A0A4V3WE48"/>
<keyword evidence="2" id="KW-1185">Reference proteome</keyword>